<evidence type="ECO:0000259" key="6">
    <source>
        <dbReference type="PROSITE" id="PS50125"/>
    </source>
</evidence>
<comment type="caution">
    <text evidence="7">The sequence shown here is derived from an EMBL/GenBank/DDBJ whole genome shotgun (WGS) entry which is preliminary data.</text>
</comment>
<dbReference type="GO" id="GO:0016020">
    <property type="term" value="C:membrane"/>
    <property type="evidence" value="ECO:0007669"/>
    <property type="project" value="UniProtKB-SubCell"/>
</dbReference>
<dbReference type="PANTHER" id="PTHR43336">
    <property type="entry name" value="OXYGEN SENSOR HISTIDINE KINASE RESPONSE REGULATOR DEVS/DOSS"/>
    <property type="match status" value="1"/>
</dbReference>
<protein>
    <recommendedName>
        <fullName evidence="6">Guanylate cyclase domain-containing protein</fullName>
    </recommendedName>
</protein>
<dbReference type="Gene3D" id="3.30.70.1230">
    <property type="entry name" value="Nucleotide cyclase"/>
    <property type="match status" value="1"/>
</dbReference>
<keyword evidence="3 5" id="KW-1133">Transmembrane helix</keyword>
<dbReference type="Pfam" id="PF00211">
    <property type="entry name" value="Guanylate_cyc"/>
    <property type="match status" value="1"/>
</dbReference>
<keyword evidence="8" id="KW-1185">Reference proteome</keyword>
<reference evidence="7 8" key="1">
    <citation type="submission" date="2016-11" db="EMBL/GenBank/DDBJ databases">
        <title>The macronuclear genome of Stentor coeruleus: a giant cell with tiny introns.</title>
        <authorList>
            <person name="Slabodnick M."/>
            <person name="Ruby J.G."/>
            <person name="Reiff S.B."/>
            <person name="Swart E.C."/>
            <person name="Gosai S."/>
            <person name="Prabakaran S."/>
            <person name="Witkowska E."/>
            <person name="Larue G.E."/>
            <person name="Fisher S."/>
            <person name="Freeman R.M."/>
            <person name="Gunawardena J."/>
            <person name="Chu W."/>
            <person name="Stover N.A."/>
            <person name="Gregory B.D."/>
            <person name="Nowacki M."/>
            <person name="Derisi J."/>
            <person name="Roy S.W."/>
            <person name="Marshall W.F."/>
            <person name="Sood P."/>
        </authorList>
    </citation>
    <scope>NUCLEOTIDE SEQUENCE [LARGE SCALE GENOMIC DNA]</scope>
    <source>
        <strain evidence="7">WM001</strain>
    </source>
</reference>
<feature type="transmembrane region" description="Helical" evidence="5">
    <location>
        <begin position="85"/>
        <end position="103"/>
    </location>
</feature>
<name>A0A1R2B2X4_9CILI</name>
<dbReference type="CDD" id="cd07302">
    <property type="entry name" value="CHD"/>
    <property type="match status" value="1"/>
</dbReference>
<dbReference type="InterPro" id="IPR001054">
    <property type="entry name" value="A/G_cyclase"/>
</dbReference>
<dbReference type="Proteomes" id="UP000187209">
    <property type="component" value="Unassembled WGS sequence"/>
</dbReference>
<evidence type="ECO:0000256" key="2">
    <source>
        <dbReference type="ARBA" id="ARBA00022692"/>
    </source>
</evidence>
<dbReference type="GO" id="GO:0009190">
    <property type="term" value="P:cyclic nucleotide biosynthetic process"/>
    <property type="evidence" value="ECO:0007669"/>
    <property type="project" value="InterPro"/>
</dbReference>
<evidence type="ECO:0000256" key="1">
    <source>
        <dbReference type="ARBA" id="ARBA00004141"/>
    </source>
</evidence>
<dbReference type="EMBL" id="MPUH01001035">
    <property type="protein sequence ID" value="OMJ70970.1"/>
    <property type="molecule type" value="Genomic_DNA"/>
</dbReference>
<dbReference type="SUPFAM" id="SSF55073">
    <property type="entry name" value="Nucleotide cyclase"/>
    <property type="match status" value="1"/>
</dbReference>
<evidence type="ECO:0000256" key="5">
    <source>
        <dbReference type="SAM" id="Phobius"/>
    </source>
</evidence>
<evidence type="ECO:0000313" key="8">
    <source>
        <dbReference type="Proteomes" id="UP000187209"/>
    </source>
</evidence>
<sequence>MEEKYLENTTTREGKNVNPINDNPCSVPEDLNEALKIVLFHSWKNKISYILDHKYTTILMTAVTIYALFGDDVRNLSVIANYDSYFYALAFTALVLFAIEIILSCLSKKDYICSFYFWLDLVGTISLVSDIGWIYYVITGNTSNSIQSVQNIGKASRAGTRSTRIVRIIRIIRLIRIVKLYKGASNIIDINSSEISHETKVGKVLTDRIIKKVIIVILGMLLILPLFEGDFWTNENLSWDYGVKQIQDFLNKPSFDTVKDVFIDYHKSSSRPLIYFEYTDLKGNHIWNESEGYSDYRLYEVYCASSDNVTAVFEITLDSNLNSVLGITKTVYICLILSLAGLVFYRDADLFVIKPIEKIVISIRAITKDPLQILEEKYEVPVTSKNFFCCKTKFYDIDYETQHINSNIEKISVLLALGFGEAGSRIINANINDDGNLDLVNRADKVAGIFGFCDIRNFTDTTEELQEDIMVFVNEIAGIVHLIVDRHFGAANKNIGDAFLVVWKFDKQDIDVENNELKVNSDSIRAKVIPDLALLSVIKILVKINTDSVILAYRAHCRLARRMPGYCVKIGFGLHIGWAIEGAIGSFYKIDVSYLSAHVNLASKLEASTKIYGVPLLISENVYSFLSNNIKAMCRQVDYLYTNSGNTLSLYTFDGNYTNLPISYRKPPNKGFTRYKKNEFRIRFFQNYINPFEFFRQSLSIQASRETFTPEFYSFYRTGFEFYMKNRWVDAKKNFEDALNIVKTDGPTINIMKRMQETNYAPVKYYTDLVP</sequence>
<dbReference type="AlphaFoldDB" id="A0A1R2B2X4"/>
<dbReference type="PROSITE" id="PS50125">
    <property type="entry name" value="GUANYLATE_CYCLASE_2"/>
    <property type="match status" value="1"/>
</dbReference>
<proteinExistence type="predicted"/>
<dbReference type="OrthoDB" id="60033at2759"/>
<dbReference type="InterPro" id="IPR027359">
    <property type="entry name" value="Volt_channel_dom_sf"/>
</dbReference>
<dbReference type="PANTHER" id="PTHR43336:SF3">
    <property type="entry name" value="GUANYLATE CYCLASE DOMAIN-CONTAINING PROTEIN"/>
    <property type="match status" value="1"/>
</dbReference>
<dbReference type="Gene3D" id="1.20.120.350">
    <property type="entry name" value="Voltage-gated potassium channels. Chain C"/>
    <property type="match status" value="1"/>
</dbReference>
<keyword evidence="2 5" id="KW-0812">Transmembrane</keyword>
<evidence type="ECO:0000256" key="4">
    <source>
        <dbReference type="ARBA" id="ARBA00023136"/>
    </source>
</evidence>
<dbReference type="GO" id="GO:0035556">
    <property type="term" value="P:intracellular signal transduction"/>
    <property type="evidence" value="ECO:0007669"/>
    <property type="project" value="InterPro"/>
</dbReference>
<evidence type="ECO:0000256" key="3">
    <source>
        <dbReference type="ARBA" id="ARBA00022989"/>
    </source>
</evidence>
<gene>
    <name evidence="7" type="ORF">SteCoe_30944</name>
</gene>
<organism evidence="7 8">
    <name type="scientific">Stentor coeruleus</name>
    <dbReference type="NCBI Taxonomy" id="5963"/>
    <lineage>
        <taxon>Eukaryota</taxon>
        <taxon>Sar</taxon>
        <taxon>Alveolata</taxon>
        <taxon>Ciliophora</taxon>
        <taxon>Postciliodesmatophora</taxon>
        <taxon>Heterotrichea</taxon>
        <taxon>Heterotrichida</taxon>
        <taxon>Stentoridae</taxon>
        <taxon>Stentor</taxon>
    </lineage>
</organism>
<keyword evidence="4 5" id="KW-0472">Membrane</keyword>
<dbReference type="InterPro" id="IPR029787">
    <property type="entry name" value="Nucleotide_cyclase"/>
</dbReference>
<feature type="transmembrane region" description="Helical" evidence="5">
    <location>
        <begin position="115"/>
        <end position="138"/>
    </location>
</feature>
<accession>A0A1R2B2X4</accession>
<comment type="subcellular location">
    <subcellularLocation>
        <location evidence="1">Membrane</location>
        <topology evidence="1">Multi-pass membrane protein</topology>
    </subcellularLocation>
</comment>
<feature type="domain" description="Guanylate cyclase" evidence="6">
    <location>
        <begin position="449"/>
        <end position="606"/>
    </location>
</feature>
<evidence type="ECO:0000313" key="7">
    <source>
        <dbReference type="EMBL" id="OMJ70970.1"/>
    </source>
</evidence>
<feature type="transmembrane region" description="Helical" evidence="5">
    <location>
        <begin position="55"/>
        <end position="73"/>
    </location>
</feature>